<feature type="DNA-binding region" description="H-T-H motif" evidence="2">
    <location>
        <begin position="39"/>
        <end position="58"/>
    </location>
</feature>
<name>A0A8J3Q0R3_9ACTN</name>
<gene>
    <name evidence="4" type="ORF">Pka01_77120</name>
</gene>
<dbReference type="RefSeq" id="WP_203887852.1">
    <property type="nucleotide sequence ID" value="NZ_BAABHH010000036.1"/>
</dbReference>
<dbReference type="InterPro" id="IPR041483">
    <property type="entry name" value="TetR_C_34"/>
</dbReference>
<evidence type="ECO:0000313" key="4">
    <source>
        <dbReference type="EMBL" id="GIG84585.1"/>
    </source>
</evidence>
<dbReference type="InterPro" id="IPR050109">
    <property type="entry name" value="HTH-type_TetR-like_transc_reg"/>
</dbReference>
<dbReference type="Gene3D" id="1.10.357.10">
    <property type="entry name" value="Tetracycline Repressor, domain 2"/>
    <property type="match status" value="1"/>
</dbReference>
<evidence type="ECO:0000256" key="1">
    <source>
        <dbReference type="ARBA" id="ARBA00023125"/>
    </source>
</evidence>
<sequence>MTQQEFVRARRPEHKQQRREAILEAARDLAERSGVRNVSLGGVAAAVGLAKSNVVRYFGTREEIYLELAAEAWREWGQTVSERLRTAAGPDDVLAALTDPLAERPLFCDLLSHMSTNLEHNVSVPAARAFKLVVLGVIADLGAQVARVHPDLTEPEGIELVGVATAFAGTLYPVSNPSATLVELYAQYPEIGAACPPFLPTLRRCVAAVAAGVPTLRAAGSAVTWTTGPATD</sequence>
<dbReference type="EMBL" id="BONV01000054">
    <property type="protein sequence ID" value="GIG84585.1"/>
    <property type="molecule type" value="Genomic_DNA"/>
</dbReference>
<dbReference type="Proteomes" id="UP000630097">
    <property type="component" value="Unassembled WGS sequence"/>
</dbReference>
<evidence type="ECO:0000256" key="2">
    <source>
        <dbReference type="PROSITE-ProRule" id="PRU00335"/>
    </source>
</evidence>
<dbReference type="Pfam" id="PF00440">
    <property type="entry name" value="TetR_N"/>
    <property type="match status" value="1"/>
</dbReference>
<keyword evidence="1 2" id="KW-0238">DNA-binding</keyword>
<dbReference type="InterPro" id="IPR001647">
    <property type="entry name" value="HTH_TetR"/>
</dbReference>
<accession>A0A8J3Q0R3</accession>
<dbReference type="Pfam" id="PF17929">
    <property type="entry name" value="TetR_C_34"/>
    <property type="match status" value="1"/>
</dbReference>
<proteinExistence type="predicted"/>
<dbReference type="PRINTS" id="PR00455">
    <property type="entry name" value="HTHTETR"/>
</dbReference>
<dbReference type="GO" id="GO:0003700">
    <property type="term" value="F:DNA-binding transcription factor activity"/>
    <property type="evidence" value="ECO:0007669"/>
    <property type="project" value="TreeGrafter"/>
</dbReference>
<evidence type="ECO:0000313" key="5">
    <source>
        <dbReference type="Proteomes" id="UP000630097"/>
    </source>
</evidence>
<comment type="caution">
    <text evidence="4">The sequence shown here is derived from an EMBL/GenBank/DDBJ whole genome shotgun (WGS) entry which is preliminary data.</text>
</comment>
<dbReference type="AlphaFoldDB" id="A0A8J3Q0R3"/>
<dbReference type="PROSITE" id="PS50977">
    <property type="entry name" value="HTH_TETR_2"/>
    <property type="match status" value="1"/>
</dbReference>
<protein>
    <submittedName>
        <fullName evidence="4">TetR family transcriptional regulator</fullName>
    </submittedName>
</protein>
<dbReference type="SUPFAM" id="SSF46689">
    <property type="entry name" value="Homeodomain-like"/>
    <property type="match status" value="1"/>
</dbReference>
<evidence type="ECO:0000259" key="3">
    <source>
        <dbReference type="PROSITE" id="PS50977"/>
    </source>
</evidence>
<dbReference type="PANTHER" id="PTHR30055">
    <property type="entry name" value="HTH-TYPE TRANSCRIPTIONAL REGULATOR RUTR"/>
    <property type="match status" value="1"/>
</dbReference>
<keyword evidence="5" id="KW-1185">Reference proteome</keyword>
<dbReference type="InterPro" id="IPR009057">
    <property type="entry name" value="Homeodomain-like_sf"/>
</dbReference>
<reference evidence="4 5" key="1">
    <citation type="submission" date="2021-01" db="EMBL/GenBank/DDBJ databases">
        <title>Whole genome shotgun sequence of Planotetraspora kaengkrachanensis NBRC 104272.</title>
        <authorList>
            <person name="Komaki H."/>
            <person name="Tamura T."/>
        </authorList>
    </citation>
    <scope>NUCLEOTIDE SEQUENCE [LARGE SCALE GENOMIC DNA]</scope>
    <source>
        <strain evidence="4 5">NBRC 104272</strain>
    </source>
</reference>
<dbReference type="GO" id="GO:0000976">
    <property type="term" value="F:transcription cis-regulatory region binding"/>
    <property type="evidence" value="ECO:0007669"/>
    <property type="project" value="TreeGrafter"/>
</dbReference>
<dbReference type="PANTHER" id="PTHR30055:SF178">
    <property type="entry name" value="POSSIBLE TRANSCRIPTIONAL REGULATORY PROTEIN"/>
    <property type="match status" value="1"/>
</dbReference>
<organism evidence="4 5">
    <name type="scientific">Planotetraspora kaengkrachanensis</name>
    <dbReference type="NCBI Taxonomy" id="575193"/>
    <lineage>
        <taxon>Bacteria</taxon>
        <taxon>Bacillati</taxon>
        <taxon>Actinomycetota</taxon>
        <taxon>Actinomycetes</taxon>
        <taxon>Streptosporangiales</taxon>
        <taxon>Streptosporangiaceae</taxon>
        <taxon>Planotetraspora</taxon>
    </lineage>
</organism>
<feature type="domain" description="HTH tetR-type" evidence="3">
    <location>
        <begin position="16"/>
        <end position="76"/>
    </location>
</feature>